<comment type="caution">
    <text evidence="1">The sequence shown here is derived from an EMBL/GenBank/DDBJ whole genome shotgun (WGS) entry which is preliminary data.</text>
</comment>
<keyword evidence="2" id="KW-1185">Reference proteome</keyword>
<dbReference type="PANTHER" id="PTHR10668">
    <property type="entry name" value="PHYTOENE DEHYDROGENASE"/>
    <property type="match status" value="1"/>
</dbReference>
<organism evidence="1 2">
    <name type="scientific">Puia dinghuensis</name>
    <dbReference type="NCBI Taxonomy" id="1792502"/>
    <lineage>
        <taxon>Bacteria</taxon>
        <taxon>Pseudomonadati</taxon>
        <taxon>Bacteroidota</taxon>
        <taxon>Chitinophagia</taxon>
        <taxon>Chitinophagales</taxon>
        <taxon>Chitinophagaceae</taxon>
        <taxon>Puia</taxon>
    </lineage>
</organism>
<accession>A0A8J2UDG3</accession>
<protein>
    <submittedName>
        <fullName evidence="1">FAD-dependent oxidoreductase</fullName>
    </submittedName>
</protein>
<dbReference type="Pfam" id="PF13450">
    <property type="entry name" value="NAD_binding_8"/>
    <property type="match status" value="1"/>
</dbReference>
<dbReference type="Proteomes" id="UP000607559">
    <property type="component" value="Unassembled WGS sequence"/>
</dbReference>
<sequence>MVKSDFDAVVLGSGPNGLAAAITLQQKGLSVLLIEGRKDIGGGLRSAQLTLPGFIHDICSAIHPLGIGSPFFSTLPLREHGLEWIHPPVAAAHPLDIPAHTAGPSDITKAATLVRSPEATALSLGVDEAAYLRLVTPLTQHWPLLAPDLLAPLHFPAHPLLMAKFGYQGIPSVTHLARRFRTAEAKALIAGMAAHAMQPLSNLTTAAVALIFLMTGHGKGWPLPRGGSAALAQALAAYFTALGGIIHTGTYITQLSQLPSSRALLLDLTPRQLLQLGGHRWSSLYRWQLEKYRYGMGVFKIDWALDGAVPFAAAGCREAGTVHLGNTFDEIAAAEALTARGGHAEKPFVLLTQQSLFDDSRAPQGKHTGWAYCHVPGGSRKDMTATIEAQVERFAPGFRERILARHTMDTAQMEEYNPNYIGGDINGGVMDIRQLFTRPALRRSPYRTSAKGIYICSSATPPGGGVHGMCGYHAARRALKDIFR</sequence>
<evidence type="ECO:0000313" key="2">
    <source>
        <dbReference type="Proteomes" id="UP000607559"/>
    </source>
</evidence>
<dbReference type="AlphaFoldDB" id="A0A8J2UDG3"/>
<dbReference type="EMBL" id="BMJC01000002">
    <property type="protein sequence ID" value="GGB00001.1"/>
    <property type="molecule type" value="Genomic_DNA"/>
</dbReference>
<proteinExistence type="predicted"/>
<name>A0A8J2UDG3_9BACT</name>
<evidence type="ECO:0000313" key="1">
    <source>
        <dbReference type="EMBL" id="GGB00001.1"/>
    </source>
</evidence>
<dbReference type="Gene3D" id="3.50.50.60">
    <property type="entry name" value="FAD/NAD(P)-binding domain"/>
    <property type="match status" value="1"/>
</dbReference>
<dbReference type="PANTHER" id="PTHR10668:SF105">
    <property type="entry name" value="DEHYDROGENASE-RELATED"/>
    <property type="match status" value="1"/>
</dbReference>
<dbReference type="RefSeq" id="WP_188931833.1">
    <property type="nucleotide sequence ID" value="NZ_BMJC01000002.1"/>
</dbReference>
<reference evidence="1" key="2">
    <citation type="submission" date="2020-09" db="EMBL/GenBank/DDBJ databases">
        <authorList>
            <person name="Sun Q."/>
            <person name="Zhou Y."/>
        </authorList>
    </citation>
    <scope>NUCLEOTIDE SEQUENCE</scope>
    <source>
        <strain evidence="1">CGMCC 1.15448</strain>
    </source>
</reference>
<gene>
    <name evidence="1" type="ORF">GCM10011511_24160</name>
</gene>
<dbReference type="SUPFAM" id="SSF51905">
    <property type="entry name" value="FAD/NAD(P)-binding domain"/>
    <property type="match status" value="1"/>
</dbReference>
<dbReference type="InterPro" id="IPR036188">
    <property type="entry name" value="FAD/NAD-bd_sf"/>
</dbReference>
<reference evidence="1" key="1">
    <citation type="journal article" date="2014" name="Int. J. Syst. Evol. Microbiol.">
        <title>Complete genome sequence of Corynebacterium casei LMG S-19264T (=DSM 44701T), isolated from a smear-ripened cheese.</title>
        <authorList>
            <consortium name="US DOE Joint Genome Institute (JGI-PGF)"/>
            <person name="Walter F."/>
            <person name="Albersmeier A."/>
            <person name="Kalinowski J."/>
            <person name="Ruckert C."/>
        </authorList>
    </citation>
    <scope>NUCLEOTIDE SEQUENCE</scope>
    <source>
        <strain evidence="1">CGMCC 1.15448</strain>
    </source>
</reference>